<gene>
    <name evidence="3" type="ORF">GCM10023175_03110</name>
</gene>
<dbReference type="InterPro" id="IPR013320">
    <property type="entry name" value="ConA-like_dom_sf"/>
</dbReference>
<dbReference type="PANTHER" id="PTHR10963">
    <property type="entry name" value="GLYCOSYL HYDROLASE-RELATED"/>
    <property type="match status" value="1"/>
</dbReference>
<dbReference type="Proteomes" id="UP001501598">
    <property type="component" value="Unassembled WGS sequence"/>
</dbReference>
<accession>A0ABP8RE77</accession>
<dbReference type="RefSeq" id="WP_345411919.1">
    <property type="nucleotide sequence ID" value="NZ_BAABGT010000004.1"/>
</dbReference>
<feature type="compositionally biased region" description="Low complexity" evidence="1">
    <location>
        <begin position="100"/>
        <end position="111"/>
    </location>
</feature>
<keyword evidence="4" id="KW-1185">Reference proteome</keyword>
<name>A0ABP8RE77_9PSEU</name>
<proteinExistence type="predicted"/>
<dbReference type="Gene3D" id="2.60.120.200">
    <property type="match status" value="1"/>
</dbReference>
<dbReference type="CDD" id="cd00413">
    <property type="entry name" value="Glyco_hydrolase_16"/>
    <property type="match status" value="1"/>
</dbReference>
<evidence type="ECO:0000259" key="2">
    <source>
        <dbReference type="PROSITE" id="PS51762"/>
    </source>
</evidence>
<dbReference type="EMBL" id="BAABGT010000004">
    <property type="protein sequence ID" value="GAA4536333.1"/>
    <property type="molecule type" value="Genomic_DNA"/>
</dbReference>
<feature type="compositionally biased region" description="Polar residues" evidence="1">
    <location>
        <begin position="63"/>
        <end position="84"/>
    </location>
</feature>
<feature type="compositionally biased region" description="Basic and acidic residues" evidence="1">
    <location>
        <begin position="86"/>
        <end position="99"/>
    </location>
</feature>
<evidence type="ECO:0000256" key="1">
    <source>
        <dbReference type="SAM" id="MobiDB-lite"/>
    </source>
</evidence>
<evidence type="ECO:0000313" key="4">
    <source>
        <dbReference type="Proteomes" id="UP001501598"/>
    </source>
</evidence>
<dbReference type="SUPFAM" id="SSF49899">
    <property type="entry name" value="Concanavalin A-like lectins/glucanases"/>
    <property type="match status" value="1"/>
</dbReference>
<feature type="region of interest" description="Disordered" evidence="1">
    <location>
        <begin position="39"/>
        <end position="129"/>
    </location>
</feature>
<feature type="domain" description="GH16" evidence="2">
    <location>
        <begin position="118"/>
        <end position="318"/>
    </location>
</feature>
<organism evidence="3 4">
    <name type="scientific">Pseudonocardia xishanensis</name>
    <dbReference type="NCBI Taxonomy" id="630995"/>
    <lineage>
        <taxon>Bacteria</taxon>
        <taxon>Bacillati</taxon>
        <taxon>Actinomycetota</taxon>
        <taxon>Actinomycetes</taxon>
        <taxon>Pseudonocardiales</taxon>
        <taxon>Pseudonocardiaceae</taxon>
        <taxon>Pseudonocardia</taxon>
    </lineage>
</organism>
<reference evidence="4" key="1">
    <citation type="journal article" date="2019" name="Int. J. Syst. Evol. Microbiol.">
        <title>The Global Catalogue of Microorganisms (GCM) 10K type strain sequencing project: providing services to taxonomists for standard genome sequencing and annotation.</title>
        <authorList>
            <consortium name="The Broad Institute Genomics Platform"/>
            <consortium name="The Broad Institute Genome Sequencing Center for Infectious Disease"/>
            <person name="Wu L."/>
            <person name="Ma J."/>
        </authorList>
    </citation>
    <scope>NUCLEOTIDE SEQUENCE [LARGE SCALE GENOMIC DNA]</scope>
    <source>
        <strain evidence="4">JCM 17906</strain>
    </source>
</reference>
<dbReference type="Pfam" id="PF00722">
    <property type="entry name" value="Glyco_hydro_16"/>
    <property type="match status" value="1"/>
</dbReference>
<dbReference type="PANTHER" id="PTHR10963:SF60">
    <property type="entry name" value="GRAM-NEGATIVE BACTERIA-BINDING PROTEIN 1-RELATED"/>
    <property type="match status" value="1"/>
</dbReference>
<evidence type="ECO:0000313" key="3">
    <source>
        <dbReference type="EMBL" id="GAA4536333.1"/>
    </source>
</evidence>
<protein>
    <recommendedName>
        <fullName evidence="2">GH16 domain-containing protein</fullName>
    </recommendedName>
</protein>
<dbReference type="PROSITE" id="PS51762">
    <property type="entry name" value="GH16_2"/>
    <property type="match status" value="1"/>
</dbReference>
<comment type="caution">
    <text evidence="3">The sequence shown here is derived from an EMBL/GenBank/DDBJ whole genome shotgun (WGS) entry which is preliminary data.</text>
</comment>
<sequence>MSLLSDHLARLVAAGFAALVGVAGHGTVPVEPSVPVVHTAAERPAGGGDRVRRIAAPPRRTPDPSSGENATVTPDTRSPTSGSVTERGRSDRSDGDRGSRASGSRTSGADAPTAAARHGWGTPTREDDFTAGVGDWDLYDGSGHDGNGRRSPDAISVQGGVLTITGTPDGTTGGMAWNPGREYGRWEARVRSPAGDPDYHAVLLLWPDAENWPVGGEVDFMEISDASRQNVEMFLHYGADNSQVQGDVDIDATEWHTWAVEWTPDHLAAFVDGEEWWRTEDTGILPPGPMHLTIQLDNFGGPQQETRMQVDWVREYDV</sequence>
<dbReference type="InterPro" id="IPR050546">
    <property type="entry name" value="Glycosyl_Hydrlase_16"/>
</dbReference>
<dbReference type="InterPro" id="IPR000757">
    <property type="entry name" value="Beta-glucanase-like"/>
</dbReference>